<accession>A0A917HYS3</accession>
<proteinExistence type="predicted"/>
<evidence type="ECO:0000313" key="2">
    <source>
        <dbReference type="Proteomes" id="UP000660862"/>
    </source>
</evidence>
<evidence type="ECO:0000313" key="1">
    <source>
        <dbReference type="EMBL" id="GGG96482.1"/>
    </source>
</evidence>
<dbReference type="InterPro" id="IPR021352">
    <property type="entry name" value="DUF2971"/>
</dbReference>
<reference evidence="1" key="1">
    <citation type="journal article" date="2014" name="Int. J. Syst. Evol. Microbiol.">
        <title>Complete genome sequence of Corynebacterium casei LMG S-19264T (=DSM 44701T), isolated from a smear-ripened cheese.</title>
        <authorList>
            <consortium name="US DOE Joint Genome Institute (JGI-PGF)"/>
            <person name="Walter F."/>
            <person name="Albersmeier A."/>
            <person name="Kalinowski J."/>
            <person name="Ruckert C."/>
        </authorList>
    </citation>
    <scope>NUCLEOTIDE SEQUENCE</scope>
    <source>
        <strain evidence="1">CGMCC 1.12195</strain>
    </source>
</reference>
<reference evidence="1" key="2">
    <citation type="submission" date="2020-09" db="EMBL/GenBank/DDBJ databases">
        <authorList>
            <person name="Sun Q."/>
            <person name="Zhou Y."/>
        </authorList>
    </citation>
    <scope>NUCLEOTIDE SEQUENCE</scope>
    <source>
        <strain evidence="1">CGMCC 1.12195</strain>
    </source>
</reference>
<dbReference type="EMBL" id="BMER01000004">
    <property type="protein sequence ID" value="GGG96482.1"/>
    <property type="molecule type" value="Genomic_DNA"/>
</dbReference>
<keyword evidence="2" id="KW-1185">Reference proteome</keyword>
<organism evidence="1 2">
    <name type="scientific">Parapedobacter pyrenivorans</name>
    <dbReference type="NCBI Taxonomy" id="1305674"/>
    <lineage>
        <taxon>Bacteria</taxon>
        <taxon>Pseudomonadati</taxon>
        <taxon>Bacteroidota</taxon>
        <taxon>Sphingobacteriia</taxon>
        <taxon>Sphingobacteriales</taxon>
        <taxon>Sphingobacteriaceae</taxon>
        <taxon>Parapedobacter</taxon>
    </lineage>
</organism>
<gene>
    <name evidence="1" type="ORF">GCM10007415_34590</name>
</gene>
<dbReference type="RefSeq" id="WP_188507343.1">
    <property type="nucleotide sequence ID" value="NZ_BMER01000004.1"/>
</dbReference>
<sequence length="228" mass="26588">MTSFEDPFEGITTEIIRKIVKLSSQYKEGDFNITENLLSAFNKNKDGTQTNLSGRTQKIIELQSTHYVLCWFHEVRESMAMWNLYSNQDGVAIKIPFKNLNESLVPDPDTKIPIHNFYCGKVDYQDFLDEDKFSQESLNKVKKVGLRKDKSYAHEKEVRYVIKINKSVLLENKETAMILSKQIDLSSLEMKVVCHPRMEKWKKENIKKILRDAKLINSFSVSEIQLRS</sequence>
<protein>
    <recommendedName>
        <fullName evidence="3">DUF2971 domain-containing protein</fullName>
    </recommendedName>
</protein>
<dbReference type="Pfam" id="PF11185">
    <property type="entry name" value="DUF2971"/>
    <property type="match status" value="1"/>
</dbReference>
<comment type="caution">
    <text evidence="1">The sequence shown here is derived from an EMBL/GenBank/DDBJ whole genome shotgun (WGS) entry which is preliminary data.</text>
</comment>
<dbReference type="AlphaFoldDB" id="A0A917HYS3"/>
<evidence type="ECO:0008006" key="3">
    <source>
        <dbReference type="Google" id="ProtNLM"/>
    </source>
</evidence>
<name>A0A917HYS3_9SPHI</name>
<dbReference type="Proteomes" id="UP000660862">
    <property type="component" value="Unassembled WGS sequence"/>
</dbReference>